<dbReference type="InterPro" id="IPR000195">
    <property type="entry name" value="Rab-GAP-TBC_dom"/>
</dbReference>
<proteinExistence type="predicted"/>
<dbReference type="GO" id="GO:0005096">
    <property type="term" value="F:GTPase activator activity"/>
    <property type="evidence" value="ECO:0007669"/>
    <property type="project" value="TreeGrafter"/>
</dbReference>
<dbReference type="GO" id="GO:0031267">
    <property type="term" value="F:small GTPase binding"/>
    <property type="evidence" value="ECO:0007669"/>
    <property type="project" value="TreeGrafter"/>
</dbReference>
<protein>
    <recommendedName>
        <fullName evidence="2">Rab-GAP TBC domain-containing protein</fullName>
    </recommendedName>
</protein>
<accession>A0AAD5T702</accession>
<evidence type="ECO:0000313" key="4">
    <source>
        <dbReference type="Proteomes" id="UP001211907"/>
    </source>
</evidence>
<sequence length="434" mass="48832">MTSRRNADKELAYNELEFDNDISEYGYRNNTTNSSNAPIERETDSPFGFSPLQIHNYNSNLNFNYIGESTRPNIYIGSESERFDPSIARQLTNRSNSNGVLATIPTPRKPTATTTISSLPPTKAANDTYESLGISEFGNKEGGFVDTNNSYGTIGITNYSANNYTAVNYDLNDDALLRRLNDATLSEPARRPTVISEYNNSSISLVRSRSQLSDAPVSLRQPRGSSLSRSASSHMLKLTAAPSHSDSSETAENLVVAPILVPIMRDRYGFARSFQYMSWEDYEAFDAYYTPILSRRAAKWDIFLKKYSISGQSLPVRSEKLKRYIRKGIPHPLRPAVWFHYSGADKLRSENSGLFTLLVSRELYDRNQGYNKENNKVLEFVDVLERDLHRTFPENIFFNPKSGQPAKAPDASSPQDSRPRPLNTQHLSVITLLG</sequence>
<evidence type="ECO:0000259" key="2">
    <source>
        <dbReference type="PROSITE" id="PS50086"/>
    </source>
</evidence>
<dbReference type="Proteomes" id="UP001211907">
    <property type="component" value="Unassembled WGS sequence"/>
</dbReference>
<comment type="caution">
    <text evidence="3">The sequence shown here is derived from an EMBL/GenBank/DDBJ whole genome shotgun (WGS) entry which is preliminary data.</text>
</comment>
<dbReference type="Gene3D" id="1.10.10.750">
    <property type="entry name" value="Ypt/Rab-GAP domain of gyp1p, domain 1"/>
    <property type="match status" value="1"/>
</dbReference>
<organism evidence="3 4">
    <name type="scientific">Physocladia obscura</name>
    <dbReference type="NCBI Taxonomy" id="109957"/>
    <lineage>
        <taxon>Eukaryota</taxon>
        <taxon>Fungi</taxon>
        <taxon>Fungi incertae sedis</taxon>
        <taxon>Chytridiomycota</taxon>
        <taxon>Chytridiomycota incertae sedis</taxon>
        <taxon>Chytridiomycetes</taxon>
        <taxon>Chytridiales</taxon>
        <taxon>Chytriomycetaceae</taxon>
        <taxon>Physocladia</taxon>
    </lineage>
</organism>
<dbReference type="PROSITE" id="PS50086">
    <property type="entry name" value="TBC_RABGAP"/>
    <property type="match status" value="1"/>
</dbReference>
<dbReference type="PANTHER" id="PTHR47219">
    <property type="entry name" value="RAB GTPASE-ACTIVATING PROTEIN 1-LIKE"/>
    <property type="match status" value="1"/>
</dbReference>
<reference evidence="3" key="1">
    <citation type="submission" date="2020-05" db="EMBL/GenBank/DDBJ databases">
        <title>Phylogenomic resolution of chytrid fungi.</title>
        <authorList>
            <person name="Stajich J.E."/>
            <person name="Amses K."/>
            <person name="Simmons R."/>
            <person name="Seto K."/>
            <person name="Myers J."/>
            <person name="Bonds A."/>
            <person name="Quandt C.A."/>
            <person name="Barry K."/>
            <person name="Liu P."/>
            <person name="Grigoriev I."/>
            <person name="Longcore J.E."/>
            <person name="James T.Y."/>
        </authorList>
    </citation>
    <scope>NUCLEOTIDE SEQUENCE</scope>
    <source>
        <strain evidence="3">JEL0513</strain>
    </source>
</reference>
<keyword evidence="4" id="KW-1185">Reference proteome</keyword>
<dbReference type="InterPro" id="IPR035969">
    <property type="entry name" value="Rab-GAP_TBC_sf"/>
</dbReference>
<dbReference type="PANTHER" id="PTHR47219:SF9">
    <property type="entry name" value="GTPASE ACTIVATING PROTEIN AND CENTROSOME-ASSOCIATED, ISOFORM B"/>
    <property type="match status" value="1"/>
</dbReference>
<evidence type="ECO:0000256" key="1">
    <source>
        <dbReference type="SAM" id="MobiDB-lite"/>
    </source>
</evidence>
<dbReference type="InterPro" id="IPR050302">
    <property type="entry name" value="Rab_GAP_TBC_domain"/>
</dbReference>
<feature type="region of interest" description="Disordered" evidence="1">
    <location>
        <begin position="396"/>
        <end position="424"/>
    </location>
</feature>
<dbReference type="AlphaFoldDB" id="A0AAD5T702"/>
<gene>
    <name evidence="3" type="ORF">HK100_003063</name>
</gene>
<feature type="compositionally biased region" description="Polar residues" evidence="1">
    <location>
        <begin position="412"/>
        <end position="424"/>
    </location>
</feature>
<feature type="domain" description="Rab-GAP TBC" evidence="2">
    <location>
        <begin position="328"/>
        <end position="434"/>
    </location>
</feature>
<evidence type="ECO:0000313" key="3">
    <source>
        <dbReference type="EMBL" id="KAJ3135047.1"/>
    </source>
</evidence>
<name>A0AAD5T702_9FUNG</name>
<dbReference type="EMBL" id="JADGJH010000174">
    <property type="protein sequence ID" value="KAJ3135047.1"/>
    <property type="molecule type" value="Genomic_DNA"/>
</dbReference>
<dbReference type="SUPFAM" id="SSF47923">
    <property type="entry name" value="Ypt/Rab-GAP domain of gyp1p"/>
    <property type="match status" value="1"/>
</dbReference>